<gene>
    <name evidence="2" type="ORF">FZC76_14220</name>
</gene>
<feature type="transmembrane region" description="Helical" evidence="1">
    <location>
        <begin position="90"/>
        <end position="117"/>
    </location>
</feature>
<evidence type="ECO:0000256" key="1">
    <source>
        <dbReference type="SAM" id="Phobius"/>
    </source>
</evidence>
<dbReference type="AlphaFoldDB" id="A0A5D4SZG5"/>
<comment type="caution">
    <text evidence="2">The sequence shown here is derived from an EMBL/GenBank/DDBJ whole genome shotgun (WGS) entry which is preliminary data.</text>
</comment>
<feature type="transmembrane region" description="Helical" evidence="1">
    <location>
        <begin position="129"/>
        <end position="149"/>
    </location>
</feature>
<sequence length="243" mass="28801">MKKNKPYLLFLLLCLFFQIYSQKKLNFLIGPLPFLNGVPVVSSDYSYIMLMLLWYFPIAALLFMFSGYLKKSSVSHGILIITRSQVKTSYLYKLYFKTFLAIFIFVLAQTFIAIIFIKDISFIYNTKLFITLLSYFLLLVFIIATLYLIELYINHDMLALLFSNMCLISSLIFPKIIKYLEIPNYFQYYVFTNYGMLYKSLEHSEISFYSLIINPFYGLIIITLFNIFIYILIAKKFKEIEFL</sequence>
<dbReference type="Pfam" id="PF10920">
    <property type="entry name" value="DUF2705"/>
    <property type="match status" value="1"/>
</dbReference>
<evidence type="ECO:0000313" key="2">
    <source>
        <dbReference type="EMBL" id="TYS67718.1"/>
    </source>
</evidence>
<dbReference type="OrthoDB" id="2935474at2"/>
<organism evidence="2 3">
    <name type="scientific">Sutcliffiella horikoshii</name>
    <dbReference type="NCBI Taxonomy" id="79883"/>
    <lineage>
        <taxon>Bacteria</taxon>
        <taxon>Bacillati</taxon>
        <taxon>Bacillota</taxon>
        <taxon>Bacilli</taxon>
        <taxon>Bacillales</taxon>
        <taxon>Bacillaceae</taxon>
        <taxon>Sutcliffiella</taxon>
    </lineage>
</organism>
<protein>
    <submittedName>
        <fullName evidence="2">DUF2705 domain-containing protein</fullName>
    </submittedName>
</protein>
<dbReference type="EMBL" id="VTEV01000005">
    <property type="protein sequence ID" value="TYS67718.1"/>
    <property type="molecule type" value="Genomic_DNA"/>
</dbReference>
<evidence type="ECO:0000313" key="3">
    <source>
        <dbReference type="Proteomes" id="UP000322524"/>
    </source>
</evidence>
<proteinExistence type="predicted"/>
<accession>A0A5D4SZG5</accession>
<feature type="transmembrane region" description="Helical" evidence="1">
    <location>
        <begin position="45"/>
        <end position="69"/>
    </location>
</feature>
<feature type="transmembrane region" description="Helical" evidence="1">
    <location>
        <begin position="158"/>
        <end position="177"/>
    </location>
</feature>
<keyword evidence="1" id="KW-1133">Transmembrane helix</keyword>
<dbReference type="InterPro" id="IPR024295">
    <property type="entry name" value="DUF2705"/>
</dbReference>
<keyword evidence="1" id="KW-0812">Transmembrane</keyword>
<dbReference type="RefSeq" id="WP_148988827.1">
    <property type="nucleotide sequence ID" value="NZ_VTEV01000005.1"/>
</dbReference>
<dbReference type="Proteomes" id="UP000322524">
    <property type="component" value="Unassembled WGS sequence"/>
</dbReference>
<reference evidence="2 3" key="1">
    <citation type="submission" date="2019-08" db="EMBL/GenBank/DDBJ databases">
        <title>Bacillus genomes from the desert of Cuatro Cienegas, Coahuila.</title>
        <authorList>
            <person name="Olmedo-Alvarez G."/>
        </authorList>
    </citation>
    <scope>NUCLEOTIDE SEQUENCE [LARGE SCALE GENOMIC DNA]</scope>
    <source>
        <strain evidence="2 3">CH28_1T</strain>
    </source>
</reference>
<name>A0A5D4SZG5_9BACI</name>
<keyword evidence="1" id="KW-0472">Membrane</keyword>
<feature type="transmembrane region" description="Helical" evidence="1">
    <location>
        <begin position="206"/>
        <end position="233"/>
    </location>
</feature>